<dbReference type="InterPro" id="IPR052175">
    <property type="entry name" value="ComplexI-like_HydComp"/>
</dbReference>
<reference evidence="10 11" key="2">
    <citation type="journal article" date="2012" name="Stand. Genomic Sci.">
        <title>Complete genome sequence of the moderately thermophilic mineral-sulfide-oxidizing firmicute Sulfobacillus acidophilus type strain (NAL(T)).</title>
        <authorList>
            <person name="Anderson I."/>
            <person name="Chertkov O."/>
            <person name="Chen A."/>
            <person name="Saunders E."/>
            <person name="Lapidus A."/>
            <person name="Nolan M."/>
            <person name="Lucas S."/>
            <person name="Hammon N."/>
            <person name="Deshpande S."/>
            <person name="Cheng J.F."/>
            <person name="Han C."/>
            <person name="Tapia R."/>
            <person name="Goodwin L.A."/>
            <person name="Pitluck S."/>
            <person name="Liolios K."/>
            <person name="Pagani I."/>
            <person name="Ivanova N."/>
            <person name="Mikhailova N."/>
            <person name="Pati A."/>
            <person name="Palaniappan K."/>
            <person name="Land M."/>
            <person name="Pan C."/>
            <person name="Rohde M."/>
            <person name="Pukall R."/>
            <person name="Goker M."/>
            <person name="Detter J.C."/>
            <person name="Woyke T."/>
            <person name="Bristow J."/>
            <person name="Eisen J.A."/>
            <person name="Markowitz V."/>
            <person name="Hugenholtz P."/>
            <person name="Kyrpides N.C."/>
            <person name="Klenk H.P."/>
            <person name="Mavromatis K."/>
        </authorList>
    </citation>
    <scope>NUCLEOTIDE SEQUENCE [LARGE SCALE GENOMIC DNA]</scope>
    <source>
        <strain evidence="11">ATCC 700253 / DSM 10332 / NAL</strain>
    </source>
</reference>
<reference evidence="11" key="1">
    <citation type="submission" date="2011-12" db="EMBL/GenBank/DDBJ databases">
        <title>The complete genome of chromosome of Sulfobacillus acidophilus DSM 10332.</title>
        <authorList>
            <person name="Lucas S."/>
            <person name="Han J."/>
            <person name="Lapidus A."/>
            <person name="Bruce D."/>
            <person name="Goodwin L."/>
            <person name="Pitluck S."/>
            <person name="Peters L."/>
            <person name="Kyrpides N."/>
            <person name="Mavromatis K."/>
            <person name="Ivanova N."/>
            <person name="Mikhailova N."/>
            <person name="Chertkov O."/>
            <person name="Saunders E."/>
            <person name="Detter J.C."/>
            <person name="Tapia R."/>
            <person name="Han C."/>
            <person name="Land M."/>
            <person name="Hauser L."/>
            <person name="Markowitz V."/>
            <person name="Cheng J.-F."/>
            <person name="Hugenholtz P."/>
            <person name="Woyke T."/>
            <person name="Wu D."/>
            <person name="Pukall R."/>
            <person name="Gehrich-Schroeter G."/>
            <person name="Schneider S."/>
            <person name="Klenk H.-P."/>
            <person name="Eisen J.A."/>
        </authorList>
    </citation>
    <scope>NUCLEOTIDE SEQUENCE [LARGE SCALE GENOMIC DNA]</scope>
    <source>
        <strain evidence="11">ATCC 700253 / DSM 10332 / NAL</strain>
    </source>
</reference>
<dbReference type="Proteomes" id="UP000005439">
    <property type="component" value="Chromosome"/>
</dbReference>
<evidence type="ECO:0000256" key="4">
    <source>
        <dbReference type="ARBA" id="ARBA00022989"/>
    </source>
</evidence>
<keyword evidence="3 7" id="KW-0812">Transmembrane</keyword>
<feature type="transmembrane region" description="Helical" evidence="8">
    <location>
        <begin position="643"/>
        <end position="664"/>
    </location>
</feature>
<feature type="domain" description="NADH:quinone oxidoreductase/Mrp antiporter transmembrane" evidence="9">
    <location>
        <begin position="126"/>
        <end position="393"/>
    </location>
</feature>
<feature type="transmembrane region" description="Helical" evidence="8">
    <location>
        <begin position="190"/>
        <end position="211"/>
    </location>
</feature>
<dbReference type="Pfam" id="PF00361">
    <property type="entry name" value="Proton_antipo_M"/>
    <property type="match status" value="1"/>
</dbReference>
<protein>
    <submittedName>
        <fullName evidence="10">NADH/Ubiquinone/plastoquinone (Complex I)</fullName>
    </submittedName>
</protein>
<feature type="transmembrane region" description="Helical" evidence="8">
    <location>
        <begin position="105"/>
        <end position="121"/>
    </location>
</feature>
<evidence type="ECO:0000256" key="8">
    <source>
        <dbReference type="SAM" id="Phobius"/>
    </source>
</evidence>
<evidence type="ECO:0000256" key="6">
    <source>
        <dbReference type="ARBA" id="ARBA00023136"/>
    </source>
</evidence>
<name>G8TUC1_SULAD</name>
<feature type="transmembrane region" description="Helical" evidence="8">
    <location>
        <begin position="281"/>
        <end position="300"/>
    </location>
</feature>
<feature type="transmembrane region" description="Helical" evidence="8">
    <location>
        <begin position="127"/>
        <end position="145"/>
    </location>
</feature>
<gene>
    <name evidence="10" type="ordered locus">Sulac_3445</name>
</gene>
<accession>G8TUC1</accession>
<dbReference type="InterPro" id="IPR001750">
    <property type="entry name" value="ND/Mrp_TM"/>
</dbReference>
<evidence type="ECO:0000256" key="7">
    <source>
        <dbReference type="RuleBase" id="RU000320"/>
    </source>
</evidence>
<feature type="transmembrane region" description="Helical" evidence="8">
    <location>
        <begin position="451"/>
        <end position="473"/>
    </location>
</feature>
<dbReference type="PATRIC" id="fig|679936.5.peg.3567"/>
<feature type="transmembrane region" description="Helical" evidence="8">
    <location>
        <begin position="157"/>
        <end position="178"/>
    </location>
</feature>
<keyword evidence="4 8" id="KW-1133">Transmembrane helix</keyword>
<keyword evidence="6 8" id="KW-0472">Membrane</keyword>
<dbReference type="KEGG" id="sap:Sulac_3445"/>
<evidence type="ECO:0000313" key="10">
    <source>
        <dbReference type="EMBL" id="AEW06883.1"/>
    </source>
</evidence>
<feature type="transmembrane region" description="Helical" evidence="8">
    <location>
        <begin position="6"/>
        <end position="26"/>
    </location>
</feature>
<evidence type="ECO:0000256" key="3">
    <source>
        <dbReference type="ARBA" id="ARBA00022692"/>
    </source>
</evidence>
<evidence type="ECO:0000259" key="9">
    <source>
        <dbReference type="Pfam" id="PF00361"/>
    </source>
</evidence>
<feature type="transmembrane region" description="Helical" evidence="8">
    <location>
        <begin position="533"/>
        <end position="551"/>
    </location>
</feature>
<evidence type="ECO:0000313" key="11">
    <source>
        <dbReference type="Proteomes" id="UP000005439"/>
    </source>
</evidence>
<dbReference type="EMBL" id="CP003179">
    <property type="protein sequence ID" value="AEW06883.1"/>
    <property type="molecule type" value="Genomic_DNA"/>
</dbReference>
<feature type="transmembrane region" description="Helical" evidence="8">
    <location>
        <begin position="72"/>
        <end position="93"/>
    </location>
</feature>
<dbReference type="AlphaFoldDB" id="G8TUC1"/>
<evidence type="ECO:0000256" key="1">
    <source>
        <dbReference type="ARBA" id="ARBA00004651"/>
    </source>
</evidence>
<dbReference type="PANTHER" id="PTHR42682:SF3">
    <property type="entry name" value="FORMATE HYDROGENLYASE SUBUNIT 3-RELATED"/>
    <property type="match status" value="1"/>
</dbReference>
<dbReference type="STRING" id="679936.Sulac_3445"/>
<feature type="transmembrane region" description="Helical" evidence="8">
    <location>
        <begin position="223"/>
        <end position="241"/>
    </location>
</feature>
<keyword evidence="5" id="KW-0560">Oxidoreductase</keyword>
<keyword evidence="2" id="KW-1003">Cell membrane</keyword>
<proteinExistence type="predicted"/>
<feature type="transmembrane region" description="Helical" evidence="8">
    <location>
        <begin position="406"/>
        <end position="430"/>
    </location>
</feature>
<sequence length="665" mass="71957">MTGALWLGSWLGLLVAGLTGAATISGFRRSPRYWLAGSLLAGSLLLAFGAGWRSPLGNTTLILPAPWPAITMTPVPLASLWGWIASSLFLAAVLGSWRSGNAARIFYSLVPLQTAVGIFLWSGQGILLLISWEFLSAVTYLGLVTTRKSRPVWQAGWVLLALSEIGGFLLLFSIAWLIPRVPHLSPAMMTTIMIMVVLAFGVKAGLFPLMIWMPLAEPEAPGAIAGIFSGLLTGLAISGILTFDQLLHPGRLWGILLIVLGVLGALTGALYSVVSRHAKRVLAYSTLEVLGLVFAAMGIWHVTESTNPHNIAATLALDAAVILLIMHAGAKFVAFLVTDFTGQWGHTLDRLGGLIHGAPRSAGWTLLAILTLEAFPPLGGFVGEWLLLESILKPLGTTLTERTTHLALLISGAFLALAIALGTLSYLRWFAFIFLGTPRQPRPIQEPPKGFRAALALPLIWPLFSGPAVPWVIPWLNHELGFLVSTPQSVFAPTQTSPASVLPLVKIGANLIPAWGTTGSIFFPQGFSVGDPYILFIMGVFLFSLVALLRYRVTRSEVRRVAPWTGGLVPFTALTSFSAEGFVHPLRLAFARFYGLERLRIDVPGTRFYRHTIVYRVEEHLYLPILALLRWLSSHIRRIQSGLVTAYLGYLVGAILLAAILVVMA</sequence>
<dbReference type="GO" id="GO:0005886">
    <property type="term" value="C:plasma membrane"/>
    <property type="evidence" value="ECO:0007669"/>
    <property type="project" value="UniProtKB-SubCell"/>
</dbReference>
<evidence type="ECO:0000256" key="5">
    <source>
        <dbReference type="ARBA" id="ARBA00023002"/>
    </source>
</evidence>
<comment type="subcellular location">
    <subcellularLocation>
        <location evidence="1">Cell membrane</location>
        <topology evidence="1">Multi-pass membrane protein</topology>
    </subcellularLocation>
    <subcellularLocation>
        <location evidence="7">Membrane</location>
        <topology evidence="7">Multi-pass membrane protein</topology>
    </subcellularLocation>
</comment>
<dbReference type="GO" id="GO:0016491">
    <property type="term" value="F:oxidoreductase activity"/>
    <property type="evidence" value="ECO:0007669"/>
    <property type="project" value="UniProtKB-KW"/>
</dbReference>
<feature type="transmembrane region" description="Helical" evidence="8">
    <location>
        <begin position="253"/>
        <end position="274"/>
    </location>
</feature>
<keyword evidence="11" id="KW-1185">Reference proteome</keyword>
<feature type="transmembrane region" description="Helical" evidence="8">
    <location>
        <begin position="362"/>
        <end position="386"/>
    </location>
</feature>
<evidence type="ECO:0000256" key="2">
    <source>
        <dbReference type="ARBA" id="ARBA00022475"/>
    </source>
</evidence>
<feature type="transmembrane region" description="Helical" evidence="8">
    <location>
        <begin position="33"/>
        <end position="52"/>
    </location>
</feature>
<feature type="transmembrane region" description="Helical" evidence="8">
    <location>
        <begin position="320"/>
        <end position="341"/>
    </location>
</feature>
<organism evidence="10 11">
    <name type="scientific">Sulfobacillus acidophilus (strain ATCC 700253 / DSM 10332 / NAL)</name>
    <dbReference type="NCBI Taxonomy" id="679936"/>
    <lineage>
        <taxon>Bacteria</taxon>
        <taxon>Bacillati</taxon>
        <taxon>Bacillota</taxon>
        <taxon>Clostridia</taxon>
        <taxon>Eubacteriales</taxon>
        <taxon>Clostridiales Family XVII. Incertae Sedis</taxon>
        <taxon>Sulfobacillus</taxon>
    </lineage>
</organism>
<dbReference type="HOGENOM" id="CLU_007100_8_1_9"/>
<dbReference type="PANTHER" id="PTHR42682">
    <property type="entry name" value="HYDROGENASE-4 COMPONENT F"/>
    <property type="match status" value="1"/>
</dbReference>